<dbReference type="Proteomes" id="UP000612055">
    <property type="component" value="Unassembled WGS sequence"/>
</dbReference>
<feature type="transmembrane region" description="Helical" evidence="2">
    <location>
        <begin position="180"/>
        <end position="199"/>
    </location>
</feature>
<feature type="transmembrane region" description="Helical" evidence="2">
    <location>
        <begin position="119"/>
        <end position="137"/>
    </location>
</feature>
<evidence type="ECO:0000313" key="3">
    <source>
        <dbReference type="EMBL" id="KAG2483516.1"/>
    </source>
</evidence>
<organism evidence="3 4">
    <name type="scientific">Edaphochlamys debaryana</name>
    <dbReference type="NCBI Taxonomy" id="47281"/>
    <lineage>
        <taxon>Eukaryota</taxon>
        <taxon>Viridiplantae</taxon>
        <taxon>Chlorophyta</taxon>
        <taxon>core chlorophytes</taxon>
        <taxon>Chlorophyceae</taxon>
        <taxon>CS clade</taxon>
        <taxon>Chlamydomonadales</taxon>
        <taxon>Chlamydomonadales incertae sedis</taxon>
        <taxon>Edaphochlamys</taxon>
    </lineage>
</organism>
<protein>
    <submittedName>
        <fullName evidence="3">Uncharacterized protein</fullName>
    </submittedName>
</protein>
<dbReference type="InterPro" id="IPR025461">
    <property type="entry name" value="ABA4-like"/>
</dbReference>
<reference evidence="3" key="1">
    <citation type="journal article" date="2020" name="bioRxiv">
        <title>Comparative genomics of Chlamydomonas.</title>
        <authorList>
            <person name="Craig R.J."/>
            <person name="Hasan A.R."/>
            <person name="Ness R.W."/>
            <person name="Keightley P.D."/>
        </authorList>
    </citation>
    <scope>NUCLEOTIDE SEQUENCE</scope>
    <source>
        <strain evidence="3">CCAP 11/70</strain>
    </source>
</reference>
<keyword evidence="4" id="KW-1185">Reference proteome</keyword>
<comment type="caution">
    <text evidence="3">The sequence shown here is derived from an EMBL/GenBank/DDBJ whole genome shotgun (WGS) entry which is preliminary data.</text>
</comment>
<gene>
    <name evidence="3" type="ORF">HYH03_017623</name>
</gene>
<dbReference type="OrthoDB" id="196782at2759"/>
<evidence type="ECO:0000313" key="4">
    <source>
        <dbReference type="Proteomes" id="UP000612055"/>
    </source>
</evidence>
<dbReference type="EMBL" id="JAEHOE010000174">
    <property type="protein sequence ID" value="KAG2483516.1"/>
    <property type="molecule type" value="Genomic_DNA"/>
</dbReference>
<proteinExistence type="predicted"/>
<name>A0A835XJP5_9CHLO</name>
<feature type="region of interest" description="Disordered" evidence="1">
    <location>
        <begin position="1"/>
        <end position="23"/>
    </location>
</feature>
<evidence type="ECO:0000256" key="2">
    <source>
        <dbReference type="SAM" id="Phobius"/>
    </source>
</evidence>
<keyword evidence="2" id="KW-1133">Transmembrane helix</keyword>
<dbReference type="PANTHER" id="PTHR34543:SF1">
    <property type="entry name" value="PROTEIN ABA DEFICIENT 4, CHLOROPLASTIC"/>
    <property type="match status" value="1"/>
</dbReference>
<dbReference type="Pfam" id="PF14108">
    <property type="entry name" value="ABA4-like"/>
    <property type="match status" value="1"/>
</dbReference>
<evidence type="ECO:0000256" key="1">
    <source>
        <dbReference type="SAM" id="MobiDB-lite"/>
    </source>
</evidence>
<accession>A0A835XJP5</accession>
<dbReference type="PANTHER" id="PTHR34543">
    <property type="entry name" value="PROTEIN ABA DEFICIENT 4, CHLOROPLASTIC"/>
    <property type="match status" value="1"/>
</dbReference>
<sequence>MSALTRQARCLHAGSRQSPAAPRLLSRPSFVQSARGVALGVRSPLASRPASASAAGAGKVVCKASAVAAQAVVATSTAVATTLPPEVVLTCVGGVGYTALCLLAIVLFPRQTSRVFKTVWPFVPLALAYLVLLFASWSPDTLHVMMPGSLQEGLAGGFNPQFIPRLEGIMGLFGRMPVTASWILHVAVINLFAARWVLLEGLREGVHTWPSVLLCSVFGPLGVLCHLTIKALTSAVPALRVQEQVVKVVSPSGTITILPYTEEGGSGSGPKR</sequence>
<dbReference type="AlphaFoldDB" id="A0A835XJP5"/>
<feature type="transmembrane region" description="Helical" evidence="2">
    <location>
        <begin position="87"/>
        <end position="107"/>
    </location>
</feature>
<keyword evidence="2" id="KW-0472">Membrane</keyword>
<keyword evidence="2" id="KW-0812">Transmembrane</keyword>